<comment type="caution">
    <text evidence="2">The sequence shown here is derived from an EMBL/GenBank/DDBJ whole genome shotgun (WGS) entry which is preliminary data.</text>
</comment>
<feature type="transmembrane region" description="Helical" evidence="1">
    <location>
        <begin position="169"/>
        <end position="189"/>
    </location>
</feature>
<dbReference type="PANTHER" id="PTHR30199:SF0">
    <property type="entry name" value="INNER MEMBRANE PROTEIN YDCO"/>
    <property type="match status" value="1"/>
</dbReference>
<accession>A0ABS6GPE1</accession>
<feature type="transmembrane region" description="Helical" evidence="1">
    <location>
        <begin position="94"/>
        <end position="114"/>
    </location>
</feature>
<dbReference type="Pfam" id="PF03594">
    <property type="entry name" value="BenE"/>
    <property type="match status" value="1"/>
</dbReference>
<feature type="transmembrane region" description="Helical" evidence="1">
    <location>
        <begin position="12"/>
        <end position="34"/>
    </location>
</feature>
<sequence>MRWKELFNYNYMMYGVLAGILTAIVPTMVIFEVSQQLGWSSELMKNWIFGAIVLAGIAGLILSLTTKLPLNVSSSIPTAVFVGFTVHRYPIDEVFFAFSMAGVVLILISVLKLYRRIERFIKLEIVMAMFAGTIIHYVLYVVEVTASHIEWGIIGIATFILATKLFPKFPAAIVVFFVLSLTLFVDGTFHTNSFSSVSFNLFPTVGPVAGSLEVIFTVSIPLAIISLFGEVTIGNSILKAEGYRTNMDLSILVSGIATFFGGFFGSHSVTSAGAPVAVVSDPAVGEKDKRYYAAVWASIFALIFGLVSYPAISILMIYPTSILKFLVGLLLLPILIKTFTMSIGSGKFKYAVMVAFLIPLANITIFGIGAQFWALIFGVMVAYLMDGEDVRREKVEGEVVN</sequence>
<keyword evidence="1" id="KW-1133">Transmembrane helix</keyword>
<name>A0ABS6GPE1_9BACI</name>
<evidence type="ECO:0000313" key="2">
    <source>
        <dbReference type="EMBL" id="MBU6080957.1"/>
    </source>
</evidence>
<dbReference type="RefSeq" id="WP_216687303.1">
    <property type="nucleotide sequence ID" value="NZ_CAUPKR010000009.1"/>
</dbReference>
<feature type="transmembrane region" description="Helical" evidence="1">
    <location>
        <begin position="121"/>
        <end position="139"/>
    </location>
</feature>
<proteinExistence type="predicted"/>
<feature type="transmembrane region" description="Helical" evidence="1">
    <location>
        <begin position="325"/>
        <end position="345"/>
    </location>
</feature>
<feature type="transmembrane region" description="Helical" evidence="1">
    <location>
        <begin position="291"/>
        <end position="318"/>
    </location>
</feature>
<dbReference type="PANTHER" id="PTHR30199">
    <property type="entry name" value="MFS FAMILY TRANSPORTER, PREDICTED SUBSTRATE BENZOATE"/>
    <property type="match status" value="1"/>
</dbReference>
<organism evidence="2 3">
    <name type="scientific">Allobacillus halotolerans</name>
    <dbReference type="NCBI Taxonomy" id="570278"/>
    <lineage>
        <taxon>Bacteria</taxon>
        <taxon>Bacillati</taxon>
        <taxon>Bacillota</taxon>
        <taxon>Bacilli</taxon>
        <taxon>Bacillales</taxon>
        <taxon>Bacillaceae</taxon>
        <taxon>Allobacillus</taxon>
    </lineage>
</organism>
<reference evidence="2 3" key="1">
    <citation type="journal article" date="2011" name="Int. J. Syst. Evol. Microbiol.">
        <title>Allobacillus halotolerans gen. nov., sp. nov. isolated from shrimp paste.</title>
        <authorList>
            <person name="Sheu S.Y."/>
            <person name="Arun A.B."/>
            <person name="Jiang S.R."/>
            <person name="Young C.C."/>
            <person name="Chen W.M."/>
        </authorList>
    </citation>
    <scope>NUCLEOTIDE SEQUENCE [LARGE SCALE GENOMIC DNA]</scope>
    <source>
        <strain evidence="2 3">LMG 24826</strain>
    </source>
</reference>
<feature type="transmembrane region" description="Helical" evidence="1">
    <location>
        <begin position="351"/>
        <end position="384"/>
    </location>
</feature>
<dbReference type="EMBL" id="JAHLZF010000010">
    <property type="protein sequence ID" value="MBU6080957.1"/>
    <property type="molecule type" value="Genomic_DNA"/>
</dbReference>
<keyword evidence="1" id="KW-0472">Membrane</keyword>
<gene>
    <name evidence="2" type="ORF">KQ486_07985</name>
</gene>
<keyword evidence="1" id="KW-0812">Transmembrane</keyword>
<dbReference type="InterPro" id="IPR004711">
    <property type="entry name" value="Benzoate_Transporter"/>
</dbReference>
<feature type="transmembrane region" description="Helical" evidence="1">
    <location>
        <begin position="46"/>
        <end position="65"/>
    </location>
</feature>
<feature type="transmembrane region" description="Helical" evidence="1">
    <location>
        <begin position="209"/>
        <end position="228"/>
    </location>
</feature>
<protein>
    <submittedName>
        <fullName evidence="2">Benzoate/H(+) symporter BenE family transporter</fullName>
    </submittedName>
</protein>
<keyword evidence="3" id="KW-1185">Reference proteome</keyword>
<evidence type="ECO:0000313" key="3">
    <source>
        <dbReference type="Proteomes" id="UP000812672"/>
    </source>
</evidence>
<feature type="transmembrane region" description="Helical" evidence="1">
    <location>
        <begin position="145"/>
        <end position="162"/>
    </location>
</feature>
<dbReference type="Proteomes" id="UP000812672">
    <property type="component" value="Unassembled WGS sequence"/>
</dbReference>
<feature type="transmembrane region" description="Helical" evidence="1">
    <location>
        <begin position="249"/>
        <end position="271"/>
    </location>
</feature>
<evidence type="ECO:0000256" key="1">
    <source>
        <dbReference type="SAM" id="Phobius"/>
    </source>
</evidence>